<dbReference type="KEGG" id="sal:Sala_0812"/>
<accession>Q1GUZ1</accession>
<dbReference type="Proteomes" id="UP000006578">
    <property type="component" value="Chromosome"/>
</dbReference>
<sequence>MQTAPRGLRHSISEIAVRRQLVNVDDDRGGQGGRRVHRIGLGAGRPTAQCASTASFAATSATARAAMAKSAIHICRPKKSPANRSAGLVRVFSVRPLIRGCPEG</sequence>
<gene>
    <name evidence="1" type="ordered locus">Sala_0812</name>
</gene>
<keyword evidence="2" id="KW-1185">Reference proteome</keyword>
<dbReference type="EMBL" id="CP000356">
    <property type="protein sequence ID" value="ABF52531.1"/>
    <property type="molecule type" value="Genomic_DNA"/>
</dbReference>
<organism evidence="1 2">
    <name type="scientific">Sphingopyxis alaskensis (strain DSM 13593 / LMG 18877 / RB2256)</name>
    <name type="common">Sphingomonas alaskensis</name>
    <dbReference type="NCBI Taxonomy" id="317655"/>
    <lineage>
        <taxon>Bacteria</taxon>
        <taxon>Pseudomonadati</taxon>
        <taxon>Pseudomonadota</taxon>
        <taxon>Alphaproteobacteria</taxon>
        <taxon>Sphingomonadales</taxon>
        <taxon>Sphingomonadaceae</taxon>
        <taxon>Sphingopyxis</taxon>
    </lineage>
</organism>
<evidence type="ECO:0000313" key="1">
    <source>
        <dbReference type="EMBL" id="ABF52531.1"/>
    </source>
</evidence>
<proteinExistence type="predicted"/>
<dbReference type="AlphaFoldDB" id="Q1GUZ1"/>
<dbReference type="HOGENOM" id="CLU_2248372_0_0_5"/>
<reference evidence="1 2" key="1">
    <citation type="journal article" date="2009" name="Proc. Natl. Acad. Sci. U.S.A.">
        <title>The genomic basis of trophic strategy in marine bacteria.</title>
        <authorList>
            <person name="Lauro F.M."/>
            <person name="McDougald D."/>
            <person name="Thomas T."/>
            <person name="Williams T.J."/>
            <person name="Egan S."/>
            <person name="Rice S."/>
            <person name="DeMaere M.Z."/>
            <person name="Ting L."/>
            <person name="Ertan H."/>
            <person name="Johnson J."/>
            <person name="Ferriera S."/>
            <person name="Lapidus A."/>
            <person name="Anderson I."/>
            <person name="Kyrpides N."/>
            <person name="Munk A.C."/>
            <person name="Detter C."/>
            <person name="Han C.S."/>
            <person name="Brown M.V."/>
            <person name="Robb F.T."/>
            <person name="Kjelleberg S."/>
            <person name="Cavicchioli R."/>
        </authorList>
    </citation>
    <scope>NUCLEOTIDE SEQUENCE [LARGE SCALE GENOMIC DNA]</scope>
    <source>
        <strain evidence="2">DSM 13593 / LMG 18877 / RB2256</strain>
    </source>
</reference>
<protein>
    <submittedName>
        <fullName evidence="1">Uncharacterized protein</fullName>
    </submittedName>
</protein>
<evidence type="ECO:0000313" key="2">
    <source>
        <dbReference type="Proteomes" id="UP000006578"/>
    </source>
</evidence>
<name>Q1GUZ1_SPHAL</name>